<accession>A0A840DJG6</accession>
<dbReference type="EC" id="5.2.1.8" evidence="2"/>
<name>A0A840DJG6_9MICO</name>
<dbReference type="RefSeq" id="WP_183304844.1">
    <property type="nucleotide sequence ID" value="NZ_JACIFD010000011.1"/>
</dbReference>
<keyword evidence="3" id="KW-1185">Reference proteome</keyword>
<evidence type="ECO:0000313" key="3">
    <source>
        <dbReference type="Proteomes" id="UP000571183"/>
    </source>
</evidence>
<feature type="chain" id="PRO_5032452717" evidence="1">
    <location>
        <begin position="27"/>
        <end position="310"/>
    </location>
</feature>
<sequence>MSVNRKLFATIVAGCAAMLLSGCTGAADTAAPHRDDCRPVLTAGAASAELPATWDKFPSQLTPVTAATVAASQRSVTLAPHSTTPATPGDFVASQLAIYDGKTGEQVYSTTAKGETAQDFLAVQEPEQATALSRAIQCAAAGDQVRVVYSAADSEPFAAQFGISAGSNAVVLLDVAAVSGAKAEGKPQRLPAGFPAITRTADGVPGIVVPPQAPPTETLAAVSIKGTGRMITPADNLVVRYTTVAWEDQEVITSNWTANANPQLLAADAPDIPWRDKLNDIPLGSQVVVLQPASAGAGAAVIVVDLLLAG</sequence>
<dbReference type="GO" id="GO:0003755">
    <property type="term" value="F:peptidyl-prolyl cis-trans isomerase activity"/>
    <property type="evidence" value="ECO:0007669"/>
    <property type="project" value="UniProtKB-EC"/>
</dbReference>
<keyword evidence="2" id="KW-0413">Isomerase</keyword>
<dbReference type="AlphaFoldDB" id="A0A840DJG6"/>
<dbReference type="EMBL" id="JACIFD010000011">
    <property type="protein sequence ID" value="MBB4071885.1"/>
    <property type="molecule type" value="Genomic_DNA"/>
</dbReference>
<organism evidence="2 3">
    <name type="scientific">Canibacter oris</name>
    <dbReference type="NCBI Taxonomy" id="1365628"/>
    <lineage>
        <taxon>Bacteria</taxon>
        <taxon>Bacillati</taxon>
        <taxon>Actinomycetota</taxon>
        <taxon>Actinomycetes</taxon>
        <taxon>Micrococcales</taxon>
        <taxon>Microbacteriaceae</taxon>
        <taxon>Canibacter</taxon>
    </lineage>
</organism>
<protein>
    <submittedName>
        <fullName evidence="2">Peptidylprolyl isomerase</fullName>
        <ecNumber evidence="2">5.2.1.8</ecNumber>
    </submittedName>
</protein>
<evidence type="ECO:0000313" key="2">
    <source>
        <dbReference type="EMBL" id="MBB4071885.1"/>
    </source>
</evidence>
<comment type="caution">
    <text evidence="2">The sequence shown here is derived from an EMBL/GenBank/DDBJ whole genome shotgun (WGS) entry which is preliminary data.</text>
</comment>
<feature type="signal peptide" evidence="1">
    <location>
        <begin position="1"/>
        <end position="26"/>
    </location>
</feature>
<gene>
    <name evidence="2" type="ORF">F5897_001204</name>
</gene>
<dbReference type="PROSITE" id="PS51257">
    <property type="entry name" value="PROKAR_LIPOPROTEIN"/>
    <property type="match status" value="1"/>
</dbReference>
<evidence type="ECO:0000256" key="1">
    <source>
        <dbReference type="SAM" id="SignalP"/>
    </source>
</evidence>
<proteinExistence type="predicted"/>
<keyword evidence="1" id="KW-0732">Signal</keyword>
<reference evidence="2" key="1">
    <citation type="submission" date="2020-08" db="EMBL/GenBank/DDBJ databases">
        <title>Sequencing the genomes of 1000 actinobacteria strains.</title>
        <authorList>
            <person name="Klenk H.-P."/>
        </authorList>
    </citation>
    <scope>NUCLEOTIDE SEQUENCE [LARGE SCALE GENOMIC DNA]</scope>
    <source>
        <strain evidence="2">DSM 27064</strain>
    </source>
</reference>
<dbReference type="Proteomes" id="UP000571183">
    <property type="component" value="Unassembled WGS sequence"/>
</dbReference>